<dbReference type="CDD" id="cd18186">
    <property type="entry name" value="BTB_POZ_ZBTB_KLHL-like"/>
    <property type="match status" value="1"/>
</dbReference>
<dbReference type="PROSITE" id="PS50097">
    <property type="entry name" value="BTB"/>
    <property type="match status" value="1"/>
</dbReference>
<dbReference type="Pfam" id="PF00651">
    <property type="entry name" value="BTB"/>
    <property type="match status" value="1"/>
</dbReference>
<evidence type="ECO:0000313" key="3">
    <source>
        <dbReference type="Proteomes" id="UP001153069"/>
    </source>
</evidence>
<feature type="domain" description="BTB" evidence="1">
    <location>
        <begin position="198"/>
        <end position="261"/>
    </location>
</feature>
<reference evidence="2" key="1">
    <citation type="submission" date="2020-06" db="EMBL/GenBank/DDBJ databases">
        <authorList>
            <consortium name="Plant Systems Biology data submission"/>
        </authorList>
    </citation>
    <scope>NUCLEOTIDE SEQUENCE</scope>
    <source>
        <strain evidence="2">D6</strain>
    </source>
</reference>
<protein>
    <submittedName>
        <fullName evidence="2">POZ domain-containing protein 9</fullName>
    </submittedName>
</protein>
<dbReference type="OrthoDB" id="6620694at2759"/>
<keyword evidence="3" id="KW-1185">Reference proteome</keyword>
<proteinExistence type="predicted"/>
<dbReference type="SMART" id="SM00225">
    <property type="entry name" value="BTB"/>
    <property type="match status" value="1"/>
</dbReference>
<dbReference type="Proteomes" id="UP001153069">
    <property type="component" value="Unassembled WGS sequence"/>
</dbReference>
<dbReference type="InterPro" id="IPR011333">
    <property type="entry name" value="SKP1/BTB/POZ_sf"/>
</dbReference>
<organism evidence="2 3">
    <name type="scientific">Seminavis robusta</name>
    <dbReference type="NCBI Taxonomy" id="568900"/>
    <lineage>
        <taxon>Eukaryota</taxon>
        <taxon>Sar</taxon>
        <taxon>Stramenopiles</taxon>
        <taxon>Ochrophyta</taxon>
        <taxon>Bacillariophyta</taxon>
        <taxon>Bacillariophyceae</taxon>
        <taxon>Bacillariophycidae</taxon>
        <taxon>Naviculales</taxon>
        <taxon>Naviculaceae</taxon>
        <taxon>Seminavis</taxon>
    </lineage>
</organism>
<dbReference type="EMBL" id="CAICTM010000848">
    <property type="protein sequence ID" value="CAB9517333.1"/>
    <property type="molecule type" value="Genomic_DNA"/>
</dbReference>
<comment type="caution">
    <text evidence="2">The sequence shown here is derived from an EMBL/GenBank/DDBJ whole genome shotgun (WGS) entry which is preliminary data.</text>
</comment>
<accession>A0A9N8HNT9</accession>
<sequence>MVVNQLAEAILANSLTQVKFHLDSGTSVNSMLDANCLPMVNQIPLCSEEEDLPPHVKVALDDILGFAYPLHLAIVNLYHSVKKTYLYESALEILDLLLAHGANTSECCSCLVLCNIERYNYHPFESDAQSYTALDLALFFKKHPNSFFEAQTHSAMESGIKRIQKKAKKSPTAPIKTVPVVAEVAAAWKSLLCSEEFSDICFQCSDGVSLPAHRIVLAAVSPYFATALKGPWSEVSSGKWNTSYPSTLIRLILELIYTGKVPNAFCKENPLMLFDCVSEYDIKPAIKLATNACIQKLGVSNVKKILQAASLHSNTKIKKACFVFVQSNATHILTDAGFMTLAQEDPKLWLQRVLCERLDDFSFQGKGQDRQCTSCVREGGCEAA</sequence>
<evidence type="ECO:0000313" key="2">
    <source>
        <dbReference type="EMBL" id="CAB9517333.1"/>
    </source>
</evidence>
<dbReference type="AlphaFoldDB" id="A0A9N8HNT9"/>
<evidence type="ECO:0000259" key="1">
    <source>
        <dbReference type="PROSITE" id="PS50097"/>
    </source>
</evidence>
<dbReference type="InterPro" id="IPR000210">
    <property type="entry name" value="BTB/POZ_dom"/>
</dbReference>
<dbReference type="Gene3D" id="1.25.40.420">
    <property type="match status" value="1"/>
</dbReference>
<name>A0A9N8HNT9_9STRA</name>
<dbReference type="SUPFAM" id="SSF54695">
    <property type="entry name" value="POZ domain"/>
    <property type="match status" value="1"/>
</dbReference>
<dbReference type="PANTHER" id="PTHR24413">
    <property type="entry name" value="SPECKLE-TYPE POZ PROTEIN"/>
    <property type="match status" value="1"/>
</dbReference>
<dbReference type="Gene3D" id="3.30.710.10">
    <property type="entry name" value="Potassium Channel Kv1.1, Chain A"/>
    <property type="match status" value="1"/>
</dbReference>
<gene>
    <name evidence="2" type="ORF">SEMRO_849_G210580.1</name>
</gene>